<comment type="caution">
    <text evidence="3">The sequence shown here is derived from an EMBL/GenBank/DDBJ whole genome shotgun (WGS) entry which is preliminary data.</text>
</comment>
<dbReference type="EMBL" id="BMES01000001">
    <property type="protein sequence ID" value="GGH16246.1"/>
    <property type="molecule type" value="Genomic_DNA"/>
</dbReference>
<dbReference type="PANTHER" id="PTHR30006">
    <property type="entry name" value="THIAMINE-BINDING PERIPLASMIC PROTEIN-RELATED"/>
    <property type="match status" value="1"/>
</dbReference>
<protein>
    <submittedName>
        <fullName evidence="3">Iron ABC transporter substrate-binding protein</fullName>
    </submittedName>
</protein>
<dbReference type="RefSeq" id="WP_188517185.1">
    <property type="nucleotide sequence ID" value="NZ_BMES01000001.1"/>
</dbReference>
<gene>
    <name evidence="3" type="ORF">GCM10007036_16790</name>
</gene>
<proteinExistence type="predicted"/>
<sequence length="343" mass="37127">MIKLTRRYFTGAMAGATAALLAPRAFAQAGKKLTLYMGPPEATCTALAEAFEKISGGKPTVLRLSAGEAINRIRAERNAPQASVLYGIGLPSMMTLKADGLLQPYRPNGSDDIPAKYRDPDGFWTGTDVDFIGFACNKTFLAEKKLKAPQSWEDLLRPEFTGQICLGSPATSGTGYTFVTTVLQVMGQEKGWAYLKRFDANVAQYTRSGIGPTQLVGRGEVGIGILFAHDILGSISKGFPIEMSLPQEGTGYDLFCAVLLKGAPEADAAKQFLDWAVSPASIELLAASEYYDVPTNPKAKVHDLVKPWQNAKLIDFDFAWAGASATRQEIITRFQNEILAGRK</sequence>
<dbReference type="InterPro" id="IPR006311">
    <property type="entry name" value="TAT_signal"/>
</dbReference>
<dbReference type="GO" id="GO:0030975">
    <property type="term" value="F:thiamine binding"/>
    <property type="evidence" value="ECO:0007669"/>
    <property type="project" value="TreeGrafter"/>
</dbReference>
<dbReference type="CDD" id="cd13544">
    <property type="entry name" value="PBP2_Fbp_like_1"/>
    <property type="match status" value="1"/>
</dbReference>
<name>A0A917I715_9HYPH</name>
<dbReference type="PIRSF" id="PIRSF002825">
    <property type="entry name" value="CfbpA"/>
    <property type="match status" value="1"/>
</dbReference>
<dbReference type="GO" id="GO:0015888">
    <property type="term" value="P:thiamine transport"/>
    <property type="evidence" value="ECO:0007669"/>
    <property type="project" value="TreeGrafter"/>
</dbReference>
<evidence type="ECO:0000256" key="2">
    <source>
        <dbReference type="SAM" id="SignalP"/>
    </source>
</evidence>
<evidence type="ECO:0000256" key="1">
    <source>
        <dbReference type="ARBA" id="ARBA00022729"/>
    </source>
</evidence>
<dbReference type="PANTHER" id="PTHR30006:SF2">
    <property type="entry name" value="ABC TRANSPORTER SUBSTRATE-BINDING PROTEIN"/>
    <property type="match status" value="1"/>
</dbReference>
<feature type="signal peptide" evidence="2">
    <location>
        <begin position="1"/>
        <end position="27"/>
    </location>
</feature>
<dbReference type="Gene3D" id="3.40.190.10">
    <property type="entry name" value="Periplasmic binding protein-like II"/>
    <property type="match status" value="2"/>
</dbReference>
<dbReference type="AlphaFoldDB" id="A0A917I715"/>
<reference evidence="3" key="2">
    <citation type="submission" date="2020-09" db="EMBL/GenBank/DDBJ databases">
        <authorList>
            <person name="Sun Q."/>
            <person name="Zhou Y."/>
        </authorList>
    </citation>
    <scope>NUCLEOTIDE SEQUENCE</scope>
    <source>
        <strain evidence="3">CGMCC 1.12214</strain>
    </source>
</reference>
<feature type="chain" id="PRO_5036849765" evidence="2">
    <location>
        <begin position="28"/>
        <end position="343"/>
    </location>
</feature>
<keyword evidence="1 2" id="KW-0732">Signal</keyword>
<organism evidence="3 4">
    <name type="scientific">Alsobacter metallidurans</name>
    <dbReference type="NCBI Taxonomy" id="340221"/>
    <lineage>
        <taxon>Bacteria</taxon>
        <taxon>Pseudomonadati</taxon>
        <taxon>Pseudomonadota</taxon>
        <taxon>Alphaproteobacteria</taxon>
        <taxon>Hyphomicrobiales</taxon>
        <taxon>Alsobacteraceae</taxon>
        <taxon>Alsobacter</taxon>
    </lineage>
</organism>
<dbReference type="SUPFAM" id="SSF53850">
    <property type="entry name" value="Periplasmic binding protein-like II"/>
    <property type="match status" value="1"/>
</dbReference>
<dbReference type="GO" id="GO:0030976">
    <property type="term" value="F:thiamine pyrophosphate binding"/>
    <property type="evidence" value="ECO:0007669"/>
    <property type="project" value="TreeGrafter"/>
</dbReference>
<keyword evidence="4" id="KW-1185">Reference proteome</keyword>
<evidence type="ECO:0000313" key="4">
    <source>
        <dbReference type="Proteomes" id="UP000603912"/>
    </source>
</evidence>
<dbReference type="GO" id="GO:0030288">
    <property type="term" value="C:outer membrane-bounded periplasmic space"/>
    <property type="evidence" value="ECO:0007669"/>
    <property type="project" value="TreeGrafter"/>
</dbReference>
<reference evidence="3" key="1">
    <citation type="journal article" date="2014" name="Int. J. Syst. Evol. Microbiol.">
        <title>Complete genome sequence of Corynebacterium casei LMG S-19264T (=DSM 44701T), isolated from a smear-ripened cheese.</title>
        <authorList>
            <consortium name="US DOE Joint Genome Institute (JGI-PGF)"/>
            <person name="Walter F."/>
            <person name="Albersmeier A."/>
            <person name="Kalinowski J."/>
            <person name="Ruckert C."/>
        </authorList>
    </citation>
    <scope>NUCLEOTIDE SEQUENCE</scope>
    <source>
        <strain evidence="3">CGMCC 1.12214</strain>
    </source>
</reference>
<dbReference type="Pfam" id="PF13343">
    <property type="entry name" value="SBP_bac_6"/>
    <property type="match status" value="1"/>
</dbReference>
<dbReference type="PROSITE" id="PS51318">
    <property type="entry name" value="TAT"/>
    <property type="match status" value="1"/>
</dbReference>
<dbReference type="Proteomes" id="UP000603912">
    <property type="component" value="Unassembled WGS sequence"/>
</dbReference>
<accession>A0A917I715</accession>
<evidence type="ECO:0000313" key="3">
    <source>
        <dbReference type="EMBL" id="GGH16246.1"/>
    </source>
</evidence>
<dbReference type="InterPro" id="IPR026045">
    <property type="entry name" value="Ferric-bd"/>
</dbReference>